<dbReference type="Pfam" id="PF24042">
    <property type="entry name" value="DUF7351"/>
    <property type="match status" value="1"/>
</dbReference>
<dbReference type="Pfam" id="PF24038">
    <property type="entry name" value="DUF7347"/>
    <property type="match status" value="1"/>
</dbReference>
<evidence type="ECO:0000259" key="1">
    <source>
        <dbReference type="Pfam" id="PF24038"/>
    </source>
</evidence>
<dbReference type="EMBL" id="FTNO01000007">
    <property type="protein sequence ID" value="SIR94190.1"/>
    <property type="molecule type" value="Genomic_DNA"/>
</dbReference>
<sequence>MSGKSPGESSDRIEQSPPDDVFRLLGNEIRVEILRALGIRPNDRCSFSELFDRVDIDDSGNFSYHLNQLCGVFIRKTDDYELTHAGREVVGAMYAGTYTANASIGPISPGWSCLLCDSEMVVHYADERVEFRCEDCKGGAEFSFPPGNIDQYNREELPAAFSRWYHQTFQGLIDGFCQLCSGRVESDLQTLPGGGPGDDPQPSIAKFECGRCGNKAQVSGGTLATFHPIVEGFFVEHGFDPSVRHPSQMWADLDEFQSVIHSEDPPRFEVRFRVDDEVATAHIGPDATVENVSRYPVEESDVPH</sequence>
<keyword evidence="4" id="KW-1185">Reference proteome</keyword>
<gene>
    <name evidence="3" type="ORF">SAMN05421858_4717</name>
</gene>
<reference evidence="4" key="1">
    <citation type="submission" date="2017-01" db="EMBL/GenBank/DDBJ databases">
        <authorList>
            <person name="Varghese N."/>
            <person name="Submissions S."/>
        </authorList>
    </citation>
    <scope>NUCLEOTIDE SEQUENCE [LARGE SCALE GENOMIC DNA]</scope>
    <source>
        <strain evidence="4">CGMCC 1.7737</strain>
    </source>
</reference>
<dbReference type="InterPro" id="IPR011991">
    <property type="entry name" value="ArsR-like_HTH"/>
</dbReference>
<organism evidence="3 4">
    <name type="scientific">Haladaptatus litoreus</name>
    <dbReference type="NCBI Taxonomy" id="553468"/>
    <lineage>
        <taxon>Archaea</taxon>
        <taxon>Methanobacteriati</taxon>
        <taxon>Methanobacteriota</taxon>
        <taxon>Stenosarchaea group</taxon>
        <taxon>Halobacteria</taxon>
        <taxon>Halobacteriales</taxon>
        <taxon>Haladaptataceae</taxon>
        <taxon>Haladaptatus</taxon>
    </lineage>
</organism>
<evidence type="ECO:0000313" key="4">
    <source>
        <dbReference type="Proteomes" id="UP000186914"/>
    </source>
</evidence>
<evidence type="ECO:0000313" key="3">
    <source>
        <dbReference type="EMBL" id="SIR94190.1"/>
    </source>
</evidence>
<dbReference type="SUPFAM" id="SSF46785">
    <property type="entry name" value="Winged helix' DNA-binding domain"/>
    <property type="match status" value="1"/>
</dbReference>
<dbReference type="CDD" id="cd00090">
    <property type="entry name" value="HTH_ARSR"/>
    <property type="match status" value="1"/>
</dbReference>
<dbReference type="AlphaFoldDB" id="A0A1N7F1F6"/>
<accession>A0A1N7F1F6</accession>
<dbReference type="InterPro" id="IPR055771">
    <property type="entry name" value="DUF7347"/>
</dbReference>
<feature type="domain" description="DUF7347" evidence="1">
    <location>
        <begin position="18"/>
        <end position="93"/>
    </location>
</feature>
<dbReference type="Gene3D" id="1.10.10.10">
    <property type="entry name" value="Winged helix-like DNA-binding domain superfamily/Winged helix DNA-binding domain"/>
    <property type="match status" value="1"/>
</dbReference>
<protein>
    <submittedName>
        <fullName evidence="3">Helix-turn-helix domain-containing protein</fullName>
    </submittedName>
</protein>
<name>A0A1N7F1F6_9EURY</name>
<dbReference type="InterPro" id="IPR055775">
    <property type="entry name" value="DUF7351"/>
</dbReference>
<dbReference type="Proteomes" id="UP000186914">
    <property type="component" value="Unassembled WGS sequence"/>
</dbReference>
<feature type="domain" description="DUF7351" evidence="2">
    <location>
        <begin position="111"/>
        <end position="289"/>
    </location>
</feature>
<dbReference type="OrthoDB" id="8482at2157"/>
<dbReference type="InterPro" id="IPR036390">
    <property type="entry name" value="WH_DNA-bd_sf"/>
</dbReference>
<evidence type="ECO:0000259" key="2">
    <source>
        <dbReference type="Pfam" id="PF24042"/>
    </source>
</evidence>
<dbReference type="InterPro" id="IPR036388">
    <property type="entry name" value="WH-like_DNA-bd_sf"/>
</dbReference>
<proteinExistence type="predicted"/>